<dbReference type="Pfam" id="PF00328">
    <property type="entry name" value="His_Phos_2"/>
    <property type="match status" value="1"/>
</dbReference>
<dbReference type="EMBL" id="KL367615">
    <property type="protein sequence ID" value="KFD61684.1"/>
    <property type="molecule type" value="Genomic_DNA"/>
</dbReference>
<dbReference type="SUPFAM" id="SSF53254">
    <property type="entry name" value="Phosphoglycerate mutase-like"/>
    <property type="match status" value="1"/>
</dbReference>
<evidence type="ECO:0008006" key="6">
    <source>
        <dbReference type="Google" id="ProtNLM"/>
    </source>
</evidence>
<protein>
    <recommendedName>
        <fullName evidence="6">Histidine acid phosphatase</fullName>
    </recommendedName>
</protein>
<evidence type="ECO:0000313" key="4">
    <source>
        <dbReference type="EMBL" id="KFD61684.1"/>
    </source>
</evidence>
<accession>A0A085MB15</accession>
<dbReference type="PANTHER" id="PTHR11567:SF210">
    <property type="entry name" value="ACID PHOSPHATASE 5-RELATED"/>
    <property type="match status" value="1"/>
</dbReference>
<dbReference type="GO" id="GO:0003993">
    <property type="term" value="F:acid phosphatase activity"/>
    <property type="evidence" value="ECO:0007669"/>
    <property type="project" value="UniProtKB-EC"/>
</dbReference>
<dbReference type="Proteomes" id="UP000030764">
    <property type="component" value="Unassembled WGS sequence"/>
</dbReference>
<evidence type="ECO:0000313" key="5">
    <source>
        <dbReference type="Proteomes" id="UP000030764"/>
    </source>
</evidence>
<keyword evidence="5" id="KW-1185">Reference proteome</keyword>
<evidence type="ECO:0000256" key="2">
    <source>
        <dbReference type="ARBA" id="ARBA00005375"/>
    </source>
</evidence>
<reference evidence="3 5" key="1">
    <citation type="journal article" date="2014" name="Nat. Genet.">
        <title>Genome and transcriptome of the porcine whipworm Trichuris suis.</title>
        <authorList>
            <person name="Jex A.R."/>
            <person name="Nejsum P."/>
            <person name="Schwarz E.M."/>
            <person name="Hu L."/>
            <person name="Young N.D."/>
            <person name="Hall R.S."/>
            <person name="Korhonen P.K."/>
            <person name="Liao S."/>
            <person name="Thamsborg S."/>
            <person name="Xia J."/>
            <person name="Xu P."/>
            <person name="Wang S."/>
            <person name="Scheerlinck J.P."/>
            <person name="Hofmann A."/>
            <person name="Sternberg P.W."/>
            <person name="Wang J."/>
            <person name="Gasser R.B."/>
        </authorList>
    </citation>
    <scope>NUCLEOTIDE SEQUENCE [LARGE SCALE GENOMIC DNA]</scope>
    <source>
        <strain evidence="4">DCEP-RM93F</strain>
        <strain evidence="3">DCEP-RM93M</strain>
    </source>
</reference>
<dbReference type="CDD" id="cd07061">
    <property type="entry name" value="HP_HAP_like"/>
    <property type="match status" value="1"/>
</dbReference>
<comment type="similarity">
    <text evidence="2">Belongs to the histidine acid phosphatase family.</text>
</comment>
<dbReference type="EMBL" id="KL363208">
    <property type="protein sequence ID" value="KFD54411.1"/>
    <property type="molecule type" value="Genomic_DNA"/>
</dbReference>
<evidence type="ECO:0000256" key="1">
    <source>
        <dbReference type="ARBA" id="ARBA00000032"/>
    </source>
</evidence>
<dbReference type="AlphaFoldDB" id="A0A085MB15"/>
<dbReference type="InterPro" id="IPR029033">
    <property type="entry name" value="His_PPase_superfam"/>
</dbReference>
<organism evidence="3 5">
    <name type="scientific">Trichuris suis</name>
    <name type="common">pig whipworm</name>
    <dbReference type="NCBI Taxonomy" id="68888"/>
    <lineage>
        <taxon>Eukaryota</taxon>
        <taxon>Metazoa</taxon>
        <taxon>Ecdysozoa</taxon>
        <taxon>Nematoda</taxon>
        <taxon>Enoplea</taxon>
        <taxon>Dorylaimia</taxon>
        <taxon>Trichinellida</taxon>
        <taxon>Trichuridae</taxon>
        <taxon>Trichuris</taxon>
    </lineage>
</organism>
<dbReference type="InterPro" id="IPR050645">
    <property type="entry name" value="Histidine_acid_phosphatase"/>
</dbReference>
<proteinExistence type="inferred from homology"/>
<comment type="catalytic activity">
    <reaction evidence="1">
        <text>a phosphate monoester + H2O = an alcohol + phosphate</text>
        <dbReference type="Rhea" id="RHEA:15017"/>
        <dbReference type="ChEBI" id="CHEBI:15377"/>
        <dbReference type="ChEBI" id="CHEBI:30879"/>
        <dbReference type="ChEBI" id="CHEBI:43474"/>
        <dbReference type="ChEBI" id="CHEBI:67140"/>
        <dbReference type="EC" id="3.1.3.2"/>
    </reaction>
</comment>
<dbReference type="PROSITE" id="PS00616">
    <property type="entry name" value="HIS_ACID_PHOSPHAT_1"/>
    <property type="match status" value="1"/>
</dbReference>
<dbReference type="InterPro" id="IPR000560">
    <property type="entry name" value="His_Pase_clade-2"/>
</dbReference>
<sequence length="431" mass="49321">MPFVRNAVAFRHLRSNICWIQLASMVCRSANFIKLTFFLILSEHWSSIAKVVYVHVLFRHGERTPLATYPNDAYQENAWPNGFGQLTKITAFVLKKGCEQQYELGLQLRQRYGDLLSERYVASEIYVLASDHDRTINSATCALAGLFPQSNGEACNKGLLLHPVPVHTTCRGNDLVSEIMEIGFWRLLCEVELFRGDSICPAVKARKVDQSSSNESLIPKKYEEMFVQLQQLTGWNPMTLKRMSRLADTLLLEKEAGMQIPQWATDQWMDAEENRTMPFLDVATKLRWYWQSIQVDSDEKVASISGFLVDNIVRKLERKVLHPLKKPTKMRLYAMHDKNMRSLLCSLGSCSIENPPFSSCIAIELHEKAHGEFAVEIFYRNSTGAFQPVFIGPCESFVCNVEEFKRSLAHLTLRDGIEIRQACYRNKSSEC</sequence>
<dbReference type="InterPro" id="IPR033379">
    <property type="entry name" value="Acid_Pase_AS"/>
</dbReference>
<gene>
    <name evidence="3" type="ORF">M513_04754</name>
    <name evidence="4" type="ORF">M514_04754</name>
</gene>
<dbReference type="Gene3D" id="3.40.50.1240">
    <property type="entry name" value="Phosphoglycerate mutase-like"/>
    <property type="match status" value="1"/>
</dbReference>
<evidence type="ECO:0000313" key="3">
    <source>
        <dbReference type="EMBL" id="KFD54411.1"/>
    </source>
</evidence>
<dbReference type="Proteomes" id="UP000030758">
    <property type="component" value="Unassembled WGS sequence"/>
</dbReference>
<name>A0A085MB15_9BILA</name>
<dbReference type="PANTHER" id="PTHR11567">
    <property type="entry name" value="ACID PHOSPHATASE-RELATED"/>
    <property type="match status" value="1"/>
</dbReference>